<dbReference type="InterPro" id="IPR050567">
    <property type="entry name" value="Mitochondrial_Carrier"/>
</dbReference>
<evidence type="ECO:0000256" key="1">
    <source>
        <dbReference type="ARBA" id="ARBA00004141"/>
    </source>
</evidence>
<evidence type="ECO:0000256" key="7">
    <source>
        <dbReference type="ARBA" id="ARBA00023136"/>
    </source>
</evidence>
<dbReference type="InterPro" id="IPR023395">
    <property type="entry name" value="MCP_dom_sf"/>
</dbReference>
<dbReference type="Gene3D" id="1.50.40.10">
    <property type="entry name" value="Mitochondrial carrier domain"/>
    <property type="match status" value="2"/>
</dbReference>
<evidence type="ECO:0000256" key="4">
    <source>
        <dbReference type="ARBA" id="ARBA00022692"/>
    </source>
</evidence>
<sequence length="231" mass="26769">MLETFLPGFLSGVTRVLISYPADYVRVFLQKGEYDSALQYLTKNGVRGVYRGVHYPLCIIPFDRAITFKLYEDLNKRMNPAYSSFLVSLLTCSYNVPIQSINTNYILQQRRERFLSNYRSLFVEYSRLVIGSTIYMGVYGNLRSRTDSNFYNHMINGIVANLSSWTIMYPLDTIRVEHSTNTWSICDTIQDKYRRTGLKGFYSGIKLVYLRTIPSAGIGMLVYETTRKYIS</sequence>
<comment type="similarity">
    <text evidence="2">Belongs to the mitochondrial carrier (TC 2.A.29) family.</text>
</comment>
<dbReference type="GO" id="GO:0016020">
    <property type="term" value="C:membrane"/>
    <property type="evidence" value="ECO:0007669"/>
    <property type="project" value="UniProtKB-SubCell"/>
</dbReference>
<keyword evidence="5" id="KW-0677">Repeat</keyword>
<reference evidence="8" key="1">
    <citation type="submission" date="2018-10" db="EMBL/GenBank/DDBJ databases">
        <title>Hidden diversity of soil giant viruses.</title>
        <authorList>
            <person name="Schulz F."/>
            <person name="Alteio L."/>
            <person name="Goudeau D."/>
            <person name="Ryan E.M."/>
            <person name="Malmstrom R.R."/>
            <person name="Blanchard J."/>
            <person name="Woyke T."/>
        </authorList>
    </citation>
    <scope>NUCLEOTIDE SEQUENCE</scope>
    <source>
        <strain evidence="8">SOV1</strain>
    </source>
</reference>
<keyword evidence="6" id="KW-1133">Transmembrane helix</keyword>
<dbReference type="PANTHER" id="PTHR45624:SF10">
    <property type="entry name" value="SLC (SOLUTE CARRIER) HOMOLOG"/>
    <property type="match status" value="1"/>
</dbReference>
<dbReference type="SUPFAM" id="SSF103506">
    <property type="entry name" value="Mitochondrial carrier"/>
    <property type="match status" value="1"/>
</dbReference>
<proteinExistence type="inferred from homology"/>
<dbReference type="PROSITE" id="PS50920">
    <property type="entry name" value="SOLCAR"/>
    <property type="match status" value="2"/>
</dbReference>
<accession>A0A3G5AFY4</accession>
<organism evidence="8">
    <name type="scientific">Solivirus sp</name>
    <dbReference type="NCBI Taxonomy" id="2487772"/>
    <lineage>
        <taxon>Viruses</taxon>
        <taxon>Pithoviruses</taxon>
    </lineage>
</organism>
<dbReference type="InterPro" id="IPR018108">
    <property type="entry name" value="MCP_transmembrane"/>
</dbReference>
<keyword evidence="3" id="KW-0813">Transport</keyword>
<comment type="subcellular location">
    <subcellularLocation>
        <location evidence="1">Membrane</location>
        <topology evidence="1">Multi-pass membrane protein</topology>
    </subcellularLocation>
</comment>
<keyword evidence="7" id="KW-0472">Membrane</keyword>
<protein>
    <recommendedName>
        <fullName evidence="9">Mitochondrial carrier protein</fullName>
    </recommendedName>
</protein>
<gene>
    <name evidence="8" type="ORF">Solivirus3_38</name>
</gene>
<dbReference type="PANTHER" id="PTHR45624">
    <property type="entry name" value="MITOCHONDRIAL BASIC AMINO ACIDS TRANSPORTER-RELATED"/>
    <property type="match status" value="1"/>
</dbReference>
<evidence type="ECO:0000256" key="3">
    <source>
        <dbReference type="ARBA" id="ARBA00022448"/>
    </source>
</evidence>
<evidence type="ECO:0008006" key="9">
    <source>
        <dbReference type="Google" id="ProtNLM"/>
    </source>
</evidence>
<dbReference type="EMBL" id="MK072491">
    <property type="protein sequence ID" value="AYV86038.1"/>
    <property type="molecule type" value="Genomic_DNA"/>
</dbReference>
<dbReference type="GO" id="GO:0022857">
    <property type="term" value="F:transmembrane transporter activity"/>
    <property type="evidence" value="ECO:0007669"/>
    <property type="project" value="TreeGrafter"/>
</dbReference>
<keyword evidence="4" id="KW-0812">Transmembrane</keyword>
<dbReference type="Pfam" id="PF00153">
    <property type="entry name" value="Mito_carr"/>
    <property type="match status" value="2"/>
</dbReference>
<name>A0A3G5AFY4_9VIRU</name>
<evidence type="ECO:0000256" key="5">
    <source>
        <dbReference type="ARBA" id="ARBA00022737"/>
    </source>
</evidence>
<evidence type="ECO:0000313" key="8">
    <source>
        <dbReference type="EMBL" id="AYV86038.1"/>
    </source>
</evidence>
<evidence type="ECO:0000256" key="6">
    <source>
        <dbReference type="ARBA" id="ARBA00022989"/>
    </source>
</evidence>
<evidence type="ECO:0000256" key="2">
    <source>
        <dbReference type="ARBA" id="ARBA00006375"/>
    </source>
</evidence>